<dbReference type="STRING" id="596327.PORUE0001_1355"/>
<accession>C2MDS4</accession>
<organism evidence="2 3">
    <name type="scientific">Porphyromonas uenonis 60-3</name>
    <dbReference type="NCBI Taxonomy" id="596327"/>
    <lineage>
        <taxon>Bacteria</taxon>
        <taxon>Pseudomonadati</taxon>
        <taxon>Bacteroidota</taxon>
        <taxon>Bacteroidia</taxon>
        <taxon>Bacteroidales</taxon>
        <taxon>Porphyromonadaceae</taxon>
        <taxon>Porphyromonas</taxon>
    </lineage>
</organism>
<dbReference type="RefSeq" id="WP_007366008.1">
    <property type="nucleotide sequence ID" value="NZ_ACLR01000214.1"/>
</dbReference>
<reference evidence="2 3" key="1">
    <citation type="submission" date="2009-04" db="EMBL/GenBank/DDBJ databases">
        <authorList>
            <person name="Sebastian Y."/>
            <person name="Madupu R."/>
            <person name="Durkin A.S."/>
            <person name="Torralba M."/>
            <person name="Methe B."/>
            <person name="Sutton G.G."/>
            <person name="Strausberg R.L."/>
            <person name="Nelson K.E."/>
        </authorList>
    </citation>
    <scope>NUCLEOTIDE SEQUENCE [LARGE SCALE GENOMIC DNA]</scope>
    <source>
        <strain evidence="2 3">60-3</strain>
    </source>
</reference>
<keyword evidence="3" id="KW-1185">Reference proteome</keyword>
<evidence type="ECO:0000256" key="1">
    <source>
        <dbReference type="SAM" id="SignalP"/>
    </source>
</evidence>
<feature type="signal peptide" evidence="1">
    <location>
        <begin position="1"/>
        <end position="24"/>
    </location>
</feature>
<proteinExistence type="predicted"/>
<evidence type="ECO:0008006" key="4">
    <source>
        <dbReference type="Google" id="ProtNLM"/>
    </source>
</evidence>
<dbReference type="AlphaFoldDB" id="C2MDS4"/>
<name>C2MDS4_9PORP</name>
<sequence length="323" mass="36645">MKTLISWSTPLLLLVLFAATSCQSQKPTPKPQKEKEAISYKLPIVDYDFKGSIDDIVAFETALGHTLDKSQSDATTLTFSTGKKEFSETVYRLQNKRIVEVYQPSTSGEAVEDILPQLTKELKEKGWSEWPMPVSNGQCDAAFQLSREINGAQSQIGSVVVHTRTNNVKKTYPSITFIFSRIAEDIDPNTVVLPDIYLDGLDKTKEEIKKYYEPKGCDFKTSAAFLDVSVDNPAYKDRVSFFFQEGNPKCHSIIITAVNFGINKSKNLPKQLEKLGFEFDSEEGKAISKYFNEEKQIWAFVRFYPLSQLDQPNITFTRHPKNF</sequence>
<feature type="chain" id="PRO_5002914688" description="Lipoprotein" evidence="1">
    <location>
        <begin position="25"/>
        <end position="323"/>
    </location>
</feature>
<dbReference type="EMBL" id="ACLR01000214">
    <property type="protein sequence ID" value="EEK16090.1"/>
    <property type="molecule type" value="Genomic_DNA"/>
</dbReference>
<gene>
    <name evidence="2" type="ORF">PORUE0001_1355</name>
</gene>
<evidence type="ECO:0000313" key="2">
    <source>
        <dbReference type="EMBL" id="EEK16090.1"/>
    </source>
</evidence>
<dbReference type="Proteomes" id="UP000003303">
    <property type="component" value="Unassembled WGS sequence"/>
</dbReference>
<dbReference type="PROSITE" id="PS51257">
    <property type="entry name" value="PROKAR_LIPOPROTEIN"/>
    <property type="match status" value="1"/>
</dbReference>
<evidence type="ECO:0000313" key="3">
    <source>
        <dbReference type="Proteomes" id="UP000003303"/>
    </source>
</evidence>
<comment type="caution">
    <text evidence="2">The sequence shown here is derived from an EMBL/GenBank/DDBJ whole genome shotgun (WGS) entry which is preliminary data.</text>
</comment>
<keyword evidence="1" id="KW-0732">Signal</keyword>
<protein>
    <recommendedName>
        <fullName evidence="4">Lipoprotein</fullName>
    </recommendedName>
</protein>
<dbReference type="OrthoDB" id="9952117at2"/>